<proteinExistence type="predicted"/>
<name>A0ABY7DTH5_MYAAR</name>
<dbReference type="Proteomes" id="UP001164746">
    <property type="component" value="Chromosome 3"/>
</dbReference>
<organism evidence="1 2">
    <name type="scientific">Mya arenaria</name>
    <name type="common">Soft-shell clam</name>
    <dbReference type="NCBI Taxonomy" id="6604"/>
    <lineage>
        <taxon>Eukaryota</taxon>
        <taxon>Metazoa</taxon>
        <taxon>Spiralia</taxon>
        <taxon>Lophotrochozoa</taxon>
        <taxon>Mollusca</taxon>
        <taxon>Bivalvia</taxon>
        <taxon>Autobranchia</taxon>
        <taxon>Heteroconchia</taxon>
        <taxon>Euheterodonta</taxon>
        <taxon>Imparidentia</taxon>
        <taxon>Neoheterodontei</taxon>
        <taxon>Myida</taxon>
        <taxon>Myoidea</taxon>
        <taxon>Myidae</taxon>
        <taxon>Mya</taxon>
    </lineage>
</organism>
<evidence type="ECO:0000313" key="2">
    <source>
        <dbReference type="Proteomes" id="UP001164746"/>
    </source>
</evidence>
<evidence type="ECO:0000313" key="1">
    <source>
        <dbReference type="EMBL" id="WAQ99403.1"/>
    </source>
</evidence>
<accession>A0ABY7DTH5</accession>
<dbReference type="EMBL" id="CP111014">
    <property type="protein sequence ID" value="WAQ99403.1"/>
    <property type="molecule type" value="Genomic_DNA"/>
</dbReference>
<keyword evidence="2" id="KW-1185">Reference proteome</keyword>
<sequence length="198" mass="21883">MTIIQPSSHVCSHDDHTTIKPCAPMTIIQPSSHVCSHDDHTTFKPCAPMTIIRPSSHVCSHDDHTTFKTCAPMMIIPPSSHNPKFVPPSNMYLEKVNKMRILKYLFLNILAVHVIPKSTVAYTSGRVPHLRYPSPSPSVVKSTTSDPSMSSGHTFVLHLDLLQLSCAVCRPSTVQEPVNSECFLRCSGTIGHIKEQSM</sequence>
<protein>
    <submittedName>
        <fullName evidence="1">Uncharacterized protein</fullName>
    </submittedName>
</protein>
<reference evidence="1" key="1">
    <citation type="submission" date="2022-11" db="EMBL/GenBank/DDBJ databases">
        <title>Centuries of genome instability and evolution in soft-shell clam transmissible cancer (bioRxiv).</title>
        <authorList>
            <person name="Hart S.F.M."/>
            <person name="Yonemitsu M.A."/>
            <person name="Giersch R.M."/>
            <person name="Beal B.F."/>
            <person name="Arriagada G."/>
            <person name="Davis B.W."/>
            <person name="Ostrander E.A."/>
            <person name="Goff S.P."/>
            <person name="Metzger M.J."/>
        </authorList>
    </citation>
    <scope>NUCLEOTIDE SEQUENCE</scope>
    <source>
        <strain evidence="1">MELC-2E11</strain>
        <tissue evidence="1">Siphon/mantle</tissue>
    </source>
</reference>
<gene>
    <name evidence="1" type="ORF">MAR_023776</name>
</gene>